<feature type="compositionally biased region" description="Polar residues" evidence="7">
    <location>
        <begin position="119"/>
        <end position="135"/>
    </location>
</feature>
<dbReference type="GO" id="GO:0046872">
    <property type="term" value="F:metal ion binding"/>
    <property type="evidence" value="ECO:0007669"/>
    <property type="project" value="UniProtKB-KW"/>
</dbReference>
<keyword evidence="3 6" id="KW-0067">ATP-binding</keyword>
<evidence type="ECO:0000256" key="6">
    <source>
        <dbReference type="HAMAP-Rule" id="MF_02040"/>
    </source>
</evidence>
<dbReference type="EMBL" id="BFBR01000001">
    <property type="protein sequence ID" value="GBF56532.1"/>
    <property type="molecule type" value="Genomic_DNA"/>
</dbReference>
<comment type="caution">
    <text evidence="9">The sequence shown here is derived from an EMBL/GenBank/DDBJ whole genome shotgun (WGS) entry which is preliminary data.</text>
</comment>
<comment type="similarity">
    <text evidence="6">Belongs to the Mrp/NBP35 ATP-binding proteins family.</text>
</comment>
<dbReference type="SUPFAM" id="SSF117916">
    <property type="entry name" value="Fe-S cluster assembly (FSCA) domain-like"/>
    <property type="match status" value="1"/>
</dbReference>
<dbReference type="Pfam" id="PF10609">
    <property type="entry name" value="ParA"/>
    <property type="match status" value="1"/>
</dbReference>
<dbReference type="Gene3D" id="3.30.300.130">
    <property type="entry name" value="Fe-S cluster assembly (FSCA)"/>
    <property type="match status" value="1"/>
</dbReference>
<sequence length="430" mass="44349">MQGLTLASLSDCPLCAFSATGIKKVFGIKRSLKREDVLKILDTLRGLDGLSLVKSGLIEDVRISETQDVLTTIAVPAGAESFAPTWQEAATAAIGGLPGVGKVTVVMTAHREPSRPASGESSPQPQASAANPTTQRVRKGARLTDAALAQGVAQAPPAKPGIPGITAILAVASAKGGVGKSTVAVNLAAALAALGLRVGLLDVDIYGPSIPTMLGTVEAEPEVDEHKKLLPIPAYGLQTMSIGYLVDGDAPMIWRGPIVTSAIKQLLEDVTWGSAEEPLDILVMDTPPGTGDAQLALAQRVPLSAAVLVSTPQEVALADVRRGAGMFAKTHVPVLGVIENMAWLAQPDGTRLHVFGEGGARRTAEALNLPFLGEVPLEIGIRQSGDAGVPYVVAAPGSETANAFLSIAAHIHDGLTHQATKPAPLIRFVA</sequence>
<organism evidence="9 10">
    <name type="scientific">Candidatus Phycosocius bacilliformis</name>
    <dbReference type="NCBI Taxonomy" id="1445552"/>
    <lineage>
        <taxon>Bacteria</taxon>
        <taxon>Pseudomonadati</taxon>
        <taxon>Pseudomonadota</taxon>
        <taxon>Alphaproteobacteria</taxon>
        <taxon>Caulobacterales</taxon>
        <taxon>Caulobacterales incertae sedis</taxon>
        <taxon>Candidatus Phycosocius</taxon>
    </lineage>
</organism>
<evidence type="ECO:0000313" key="10">
    <source>
        <dbReference type="Proteomes" id="UP000245086"/>
    </source>
</evidence>
<accession>A0A2P2E652</accession>
<evidence type="ECO:0000256" key="2">
    <source>
        <dbReference type="ARBA" id="ARBA00022741"/>
    </source>
</evidence>
<evidence type="ECO:0000256" key="3">
    <source>
        <dbReference type="ARBA" id="ARBA00022840"/>
    </source>
</evidence>
<dbReference type="SUPFAM" id="SSF52540">
    <property type="entry name" value="P-loop containing nucleoside triphosphate hydrolases"/>
    <property type="match status" value="1"/>
</dbReference>
<keyword evidence="6" id="KW-0378">Hydrolase</keyword>
<dbReference type="FunFam" id="3.40.50.300:FF:001278">
    <property type="entry name" value="Iron-sulfur cluster carrier protein"/>
    <property type="match status" value="1"/>
</dbReference>
<protein>
    <recommendedName>
        <fullName evidence="6">Iron-sulfur cluster carrier protein</fullName>
    </recommendedName>
</protein>
<dbReference type="OrthoDB" id="9809679at2"/>
<evidence type="ECO:0000256" key="4">
    <source>
        <dbReference type="ARBA" id="ARBA00023004"/>
    </source>
</evidence>
<dbReference type="InterPro" id="IPR019591">
    <property type="entry name" value="Mrp/NBP35_ATP-bd"/>
</dbReference>
<dbReference type="GO" id="GO:0016226">
    <property type="term" value="P:iron-sulfur cluster assembly"/>
    <property type="evidence" value="ECO:0007669"/>
    <property type="project" value="InterPro"/>
</dbReference>
<dbReference type="GO" id="GO:0140663">
    <property type="term" value="F:ATP-dependent FeS chaperone activity"/>
    <property type="evidence" value="ECO:0007669"/>
    <property type="project" value="InterPro"/>
</dbReference>
<keyword evidence="1 6" id="KW-0479">Metal-binding</keyword>
<evidence type="ECO:0000259" key="8">
    <source>
        <dbReference type="Pfam" id="PF01883"/>
    </source>
</evidence>
<dbReference type="GO" id="GO:0051539">
    <property type="term" value="F:4 iron, 4 sulfur cluster binding"/>
    <property type="evidence" value="ECO:0007669"/>
    <property type="project" value="TreeGrafter"/>
</dbReference>
<dbReference type="Proteomes" id="UP000245086">
    <property type="component" value="Unassembled WGS sequence"/>
</dbReference>
<name>A0A2P2E652_9PROT</name>
<evidence type="ECO:0000256" key="5">
    <source>
        <dbReference type="ARBA" id="ARBA00023014"/>
    </source>
</evidence>
<dbReference type="Gene3D" id="3.40.50.300">
    <property type="entry name" value="P-loop containing nucleotide triphosphate hydrolases"/>
    <property type="match status" value="1"/>
</dbReference>
<dbReference type="CDD" id="cd02037">
    <property type="entry name" value="Mrp_NBP35"/>
    <property type="match status" value="1"/>
</dbReference>
<keyword evidence="2 6" id="KW-0547">Nucleotide-binding</keyword>
<feature type="binding site" evidence="6">
    <location>
        <begin position="174"/>
        <end position="181"/>
    </location>
    <ligand>
        <name>ATP</name>
        <dbReference type="ChEBI" id="CHEBI:30616"/>
    </ligand>
</feature>
<dbReference type="InterPro" id="IPR034904">
    <property type="entry name" value="FSCA_dom_sf"/>
</dbReference>
<dbReference type="InterPro" id="IPR044304">
    <property type="entry name" value="NUBPL-like"/>
</dbReference>
<comment type="function">
    <text evidence="6">Binds and transfers iron-sulfur (Fe-S) clusters to target apoproteins. Can hydrolyze ATP.</text>
</comment>
<dbReference type="InterPro" id="IPR027417">
    <property type="entry name" value="P-loop_NTPase"/>
</dbReference>
<gene>
    <name evidence="9" type="primary">apbC</name>
    <name evidence="9" type="ORF">PbB2_00188</name>
</gene>
<evidence type="ECO:0000256" key="1">
    <source>
        <dbReference type="ARBA" id="ARBA00022723"/>
    </source>
</evidence>
<comment type="subunit">
    <text evidence="6">Homodimer.</text>
</comment>
<dbReference type="PANTHER" id="PTHR42961">
    <property type="entry name" value="IRON-SULFUR PROTEIN NUBPL"/>
    <property type="match status" value="1"/>
</dbReference>
<feature type="domain" description="MIP18 family-like" evidence="8">
    <location>
        <begin position="34"/>
        <end position="105"/>
    </location>
</feature>
<reference evidence="9 10" key="1">
    <citation type="journal article" date="2018" name="Genome Announc.">
        <title>Draft Genome Sequence of "Candidatus Phycosocius bacilliformis," an Alphaproteobacterial Ectosymbiont of the Hydrocarbon-Producing Green Alga Botryococcus braunii.</title>
        <authorList>
            <person name="Tanabe Y."/>
            <person name="Yamaguchi H."/>
            <person name="Watanabe M.M."/>
        </authorList>
    </citation>
    <scope>NUCLEOTIDE SEQUENCE [LARGE SCALE GENOMIC DNA]</scope>
    <source>
        <strain evidence="9 10">BOTRYCO-2</strain>
    </source>
</reference>
<dbReference type="GO" id="GO:0016887">
    <property type="term" value="F:ATP hydrolysis activity"/>
    <property type="evidence" value="ECO:0007669"/>
    <property type="project" value="UniProtKB-UniRule"/>
</dbReference>
<dbReference type="AlphaFoldDB" id="A0A2P2E652"/>
<keyword evidence="10" id="KW-1185">Reference proteome</keyword>
<keyword evidence="5 6" id="KW-0411">Iron-sulfur</keyword>
<evidence type="ECO:0000313" key="9">
    <source>
        <dbReference type="EMBL" id="GBF56532.1"/>
    </source>
</evidence>
<dbReference type="InterPro" id="IPR002744">
    <property type="entry name" value="MIP18-like"/>
</dbReference>
<dbReference type="HAMAP" id="MF_02040">
    <property type="entry name" value="Mrp_NBP35"/>
    <property type="match status" value="1"/>
</dbReference>
<feature type="region of interest" description="Disordered" evidence="7">
    <location>
        <begin position="111"/>
        <end position="140"/>
    </location>
</feature>
<dbReference type="PANTHER" id="PTHR42961:SF2">
    <property type="entry name" value="IRON-SULFUR PROTEIN NUBPL"/>
    <property type="match status" value="1"/>
</dbReference>
<evidence type="ECO:0000256" key="7">
    <source>
        <dbReference type="SAM" id="MobiDB-lite"/>
    </source>
</evidence>
<dbReference type="Pfam" id="PF01883">
    <property type="entry name" value="FeS_assembly_P"/>
    <property type="match status" value="1"/>
</dbReference>
<dbReference type="InterPro" id="IPR033756">
    <property type="entry name" value="YlxH/NBP35"/>
</dbReference>
<keyword evidence="4 6" id="KW-0408">Iron</keyword>
<dbReference type="GO" id="GO:0005524">
    <property type="term" value="F:ATP binding"/>
    <property type="evidence" value="ECO:0007669"/>
    <property type="project" value="UniProtKB-UniRule"/>
</dbReference>
<proteinExistence type="inferred from homology"/>